<dbReference type="RefSeq" id="WP_236022828.1">
    <property type="nucleotide sequence ID" value="NZ_BNJJ01000003.1"/>
</dbReference>
<evidence type="ECO:0000313" key="1">
    <source>
        <dbReference type="EMBL" id="GHO83109.1"/>
    </source>
</evidence>
<evidence type="ECO:0008006" key="3">
    <source>
        <dbReference type="Google" id="ProtNLM"/>
    </source>
</evidence>
<evidence type="ECO:0000313" key="2">
    <source>
        <dbReference type="Proteomes" id="UP000635565"/>
    </source>
</evidence>
<reference evidence="1 2" key="1">
    <citation type="journal article" date="2021" name="Int. J. Syst. Evol. Microbiol.">
        <title>Reticulibacter mediterranei gen. nov., sp. nov., within the new family Reticulibacteraceae fam. nov., and Ktedonospora formicarum gen. nov., sp. nov., Ktedonobacter robiniae sp. nov., Dictyobacter formicarum sp. nov. and Dictyobacter arantiisoli sp. nov., belonging to the class Ktedonobacteria.</title>
        <authorList>
            <person name="Yabe S."/>
            <person name="Zheng Y."/>
            <person name="Wang C.M."/>
            <person name="Sakai Y."/>
            <person name="Abe K."/>
            <person name="Yokota A."/>
            <person name="Donadio S."/>
            <person name="Cavaletti L."/>
            <person name="Monciardini P."/>
        </authorList>
    </citation>
    <scope>NUCLEOTIDE SEQUENCE [LARGE SCALE GENOMIC DNA]</scope>
    <source>
        <strain evidence="1 2">SOSP1-9</strain>
    </source>
</reference>
<name>A0ABQ3VBH0_9CHLR</name>
<dbReference type="PANTHER" id="PTHR38479">
    <property type="entry name" value="LMO0824 PROTEIN"/>
    <property type="match status" value="1"/>
</dbReference>
<comment type="caution">
    <text evidence="1">The sequence shown here is derived from an EMBL/GenBank/DDBJ whole genome shotgun (WGS) entry which is preliminary data.</text>
</comment>
<keyword evidence="2" id="KW-1185">Reference proteome</keyword>
<dbReference type="Pfam" id="PF06224">
    <property type="entry name" value="AlkZ-like"/>
    <property type="match status" value="1"/>
</dbReference>
<dbReference type="PANTHER" id="PTHR38479:SF2">
    <property type="entry name" value="WINGED HELIX DNA-BINDING DOMAIN-CONTAINING PROTEIN"/>
    <property type="match status" value="1"/>
</dbReference>
<organism evidence="1 2">
    <name type="scientific">Dictyobacter formicarum</name>
    <dbReference type="NCBI Taxonomy" id="2778368"/>
    <lineage>
        <taxon>Bacteria</taxon>
        <taxon>Bacillati</taxon>
        <taxon>Chloroflexota</taxon>
        <taxon>Ktedonobacteria</taxon>
        <taxon>Ktedonobacterales</taxon>
        <taxon>Dictyobacteraceae</taxon>
        <taxon>Dictyobacter</taxon>
    </lineage>
</organism>
<gene>
    <name evidence="1" type="ORF">KSZ_11150</name>
</gene>
<sequence length="367" mass="41427">MELDIAHQRLLSQRIMGEKFKAPEEVVRWMGSMQAQDYLQALWAIGLRMQAATVAEIEQAIVDRKILRTWPMRGTLHFVPAEDAKWMLKLSVARMLASSKHRREQLELDDAILEHTRLLFHDALKGGQRLSRPDLMKLLENAGIRTEGQRGYHLLFHMAQTGLICLGPLEGKQQTFVLLDEWVPQPRELSREEALAELARRYFTSHGPASVQDFTRWAGLTVTDAKSGLEAVRSELIAEKINGQQYWMANHIPDYQSLPATSIYLLPGFDEYLLGYKDRSAVLAAEHADKIVPGNNGIFLPTLVVTGSVVGTWKRKMGKRSIEILLQNFTQHAASEEAVLEAARWYSNFVGLPLSSAIVRASTEELS</sequence>
<accession>A0ABQ3VBH0</accession>
<dbReference type="EMBL" id="BNJJ01000003">
    <property type="protein sequence ID" value="GHO83109.1"/>
    <property type="molecule type" value="Genomic_DNA"/>
</dbReference>
<proteinExistence type="predicted"/>
<dbReference type="Proteomes" id="UP000635565">
    <property type="component" value="Unassembled WGS sequence"/>
</dbReference>
<dbReference type="InterPro" id="IPR009351">
    <property type="entry name" value="AlkZ-like"/>
</dbReference>
<protein>
    <recommendedName>
        <fullName evidence="3">Winged helix DNA-binding domain-containing protein</fullName>
    </recommendedName>
</protein>